<reference evidence="5 6" key="1">
    <citation type="submission" date="2019-07" db="EMBL/GenBank/DDBJ databases">
        <title>WGS assembly of Gossypium tomentosum.</title>
        <authorList>
            <person name="Chen Z.J."/>
            <person name="Sreedasyam A."/>
            <person name="Ando A."/>
            <person name="Song Q."/>
            <person name="De L."/>
            <person name="Hulse-Kemp A."/>
            <person name="Ding M."/>
            <person name="Ye W."/>
            <person name="Kirkbride R."/>
            <person name="Jenkins J."/>
            <person name="Plott C."/>
            <person name="Lovell J."/>
            <person name="Lin Y.-M."/>
            <person name="Vaughn R."/>
            <person name="Liu B."/>
            <person name="Li W."/>
            <person name="Simpson S."/>
            <person name="Scheffler B."/>
            <person name="Saski C."/>
            <person name="Grover C."/>
            <person name="Hu G."/>
            <person name="Conover J."/>
            <person name="Carlson J."/>
            <person name="Shu S."/>
            <person name="Boston L."/>
            <person name="Williams M."/>
            <person name="Peterson D."/>
            <person name="Mcgee K."/>
            <person name="Jones D."/>
            <person name="Wendel J."/>
            <person name="Stelly D."/>
            <person name="Grimwood J."/>
            <person name="Schmutz J."/>
        </authorList>
    </citation>
    <scope>NUCLEOTIDE SEQUENCE [LARGE SCALE GENOMIC DNA]</scope>
    <source>
        <strain evidence="5">7179.01</strain>
    </source>
</reference>
<evidence type="ECO:0000259" key="4">
    <source>
        <dbReference type="Pfam" id="PF26168"/>
    </source>
</evidence>
<dbReference type="InterPro" id="IPR058980">
    <property type="entry name" value="Glyco_transf_N"/>
</dbReference>
<protein>
    <recommendedName>
        <fullName evidence="4">Glycosyltransferase N-terminal domain-containing protein</fullName>
    </recommendedName>
</protein>
<feature type="domain" description="Glycosyltransferase N-terminal" evidence="4">
    <location>
        <begin position="9"/>
        <end position="54"/>
    </location>
</feature>
<proteinExistence type="inferred from homology"/>
<organism evidence="5 6">
    <name type="scientific">Gossypium tomentosum</name>
    <name type="common">Hawaiian cotton</name>
    <name type="synonym">Gossypium sandvicense</name>
    <dbReference type="NCBI Taxonomy" id="34277"/>
    <lineage>
        <taxon>Eukaryota</taxon>
        <taxon>Viridiplantae</taxon>
        <taxon>Streptophyta</taxon>
        <taxon>Embryophyta</taxon>
        <taxon>Tracheophyta</taxon>
        <taxon>Spermatophyta</taxon>
        <taxon>Magnoliopsida</taxon>
        <taxon>eudicotyledons</taxon>
        <taxon>Gunneridae</taxon>
        <taxon>Pentapetalae</taxon>
        <taxon>rosids</taxon>
        <taxon>malvids</taxon>
        <taxon>Malvales</taxon>
        <taxon>Malvaceae</taxon>
        <taxon>Malvoideae</taxon>
        <taxon>Gossypium</taxon>
    </lineage>
</organism>
<dbReference type="InterPro" id="IPR002213">
    <property type="entry name" value="UDP_glucos_trans"/>
</dbReference>
<evidence type="ECO:0000256" key="3">
    <source>
        <dbReference type="ARBA" id="ARBA00022679"/>
    </source>
</evidence>
<name>A0A5D2RI99_GOSTO</name>
<evidence type="ECO:0000256" key="1">
    <source>
        <dbReference type="ARBA" id="ARBA00009995"/>
    </source>
</evidence>
<dbReference type="EMBL" id="CM017611">
    <property type="protein sequence ID" value="TYI40587.1"/>
    <property type="molecule type" value="Genomic_DNA"/>
</dbReference>
<dbReference type="Proteomes" id="UP000322667">
    <property type="component" value="Chromosome A02"/>
</dbReference>
<comment type="similarity">
    <text evidence="1">Belongs to the UDP-glycosyltransferase family.</text>
</comment>
<keyword evidence="3" id="KW-0808">Transferase</keyword>
<dbReference type="Pfam" id="PF26168">
    <property type="entry name" value="Glyco_transf_N"/>
    <property type="match status" value="1"/>
</dbReference>
<dbReference type="GO" id="GO:0080043">
    <property type="term" value="F:quercetin 3-O-glucosyltransferase activity"/>
    <property type="evidence" value="ECO:0007669"/>
    <property type="project" value="TreeGrafter"/>
</dbReference>
<evidence type="ECO:0000313" key="6">
    <source>
        <dbReference type="Proteomes" id="UP000322667"/>
    </source>
</evidence>
<sequence>MGSIKSHAVCLPSPAQGHINPMMQLAKLVHSRGFHITFVNTEFNHRRFIRSRGEEAVKGLPHFRFEAIPDGLPPSDSDATVKYQKIIEDEFKHCGWNSILEALSEGVPLICWPFFGDQQTNCRYVCTTWGNGMEINPDIKRENVEDIVKEMMEGDNGQKVRQKALEWKKKAEAAISLGGSVVTNFDRMINEALSQGRVVKS</sequence>
<keyword evidence="6" id="KW-1185">Reference proteome</keyword>
<accession>A0A5D2RI99</accession>
<dbReference type="Gene3D" id="3.40.50.2000">
    <property type="entry name" value="Glycogen Phosphorylase B"/>
    <property type="match status" value="3"/>
</dbReference>
<dbReference type="AlphaFoldDB" id="A0A5D2RI99"/>
<dbReference type="PANTHER" id="PTHR11926">
    <property type="entry name" value="GLUCOSYL/GLUCURONOSYL TRANSFERASES"/>
    <property type="match status" value="1"/>
</dbReference>
<dbReference type="PANTHER" id="PTHR11926:SF1343">
    <property type="entry name" value="7-DEOXYLOGANETIN GLUCOSYLTRANSFERASE-LIKE"/>
    <property type="match status" value="1"/>
</dbReference>
<dbReference type="Pfam" id="PF00201">
    <property type="entry name" value="UDPGT"/>
    <property type="match status" value="1"/>
</dbReference>
<evidence type="ECO:0000256" key="2">
    <source>
        <dbReference type="ARBA" id="ARBA00022676"/>
    </source>
</evidence>
<evidence type="ECO:0000313" key="5">
    <source>
        <dbReference type="EMBL" id="TYI40587.1"/>
    </source>
</evidence>
<dbReference type="SUPFAM" id="SSF53756">
    <property type="entry name" value="UDP-Glycosyltransferase/glycogen phosphorylase"/>
    <property type="match status" value="2"/>
</dbReference>
<dbReference type="GO" id="GO:0080044">
    <property type="term" value="F:quercetin 7-O-glucosyltransferase activity"/>
    <property type="evidence" value="ECO:0007669"/>
    <property type="project" value="TreeGrafter"/>
</dbReference>
<keyword evidence="2" id="KW-0328">Glycosyltransferase</keyword>
<gene>
    <name evidence="5" type="ORF">ES332_A02G173200v1</name>
</gene>